<dbReference type="Proteomes" id="UP000323506">
    <property type="component" value="Chromosome A11"/>
</dbReference>
<keyword evidence="1" id="KW-1133">Transmembrane helix</keyword>
<keyword evidence="1" id="KW-0472">Membrane</keyword>
<evidence type="ECO:0000313" key="3">
    <source>
        <dbReference type="Proteomes" id="UP000323506"/>
    </source>
</evidence>
<evidence type="ECO:0000313" key="2">
    <source>
        <dbReference type="EMBL" id="TYG95497.1"/>
    </source>
</evidence>
<organism evidence="2 3">
    <name type="scientific">Gossypium darwinii</name>
    <name type="common">Darwin's cotton</name>
    <name type="synonym">Gossypium barbadense var. darwinii</name>
    <dbReference type="NCBI Taxonomy" id="34276"/>
    <lineage>
        <taxon>Eukaryota</taxon>
        <taxon>Viridiplantae</taxon>
        <taxon>Streptophyta</taxon>
        <taxon>Embryophyta</taxon>
        <taxon>Tracheophyta</taxon>
        <taxon>Spermatophyta</taxon>
        <taxon>Magnoliopsida</taxon>
        <taxon>eudicotyledons</taxon>
        <taxon>Gunneridae</taxon>
        <taxon>Pentapetalae</taxon>
        <taxon>rosids</taxon>
        <taxon>malvids</taxon>
        <taxon>Malvales</taxon>
        <taxon>Malvaceae</taxon>
        <taxon>Malvoideae</taxon>
        <taxon>Gossypium</taxon>
    </lineage>
</organism>
<reference evidence="2 3" key="1">
    <citation type="submission" date="2019-06" db="EMBL/GenBank/DDBJ databases">
        <title>WGS assembly of Gossypium darwinii.</title>
        <authorList>
            <person name="Chen Z.J."/>
            <person name="Sreedasyam A."/>
            <person name="Ando A."/>
            <person name="Song Q."/>
            <person name="De L."/>
            <person name="Hulse-Kemp A."/>
            <person name="Ding M."/>
            <person name="Ye W."/>
            <person name="Kirkbride R."/>
            <person name="Jenkins J."/>
            <person name="Plott C."/>
            <person name="Lovell J."/>
            <person name="Lin Y.-M."/>
            <person name="Vaughn R."/>
            <person name="Liu B."/>
            <person name="Li W."/>
            <person name="Simpson S."/>
            <person name="Scheffler B."/>
            <person name="Saski C."/>
            <person name="Grover C."/>
            <person name="Hu G."/>
            <person name="Conover J."/>
            <person name="Carlson J."/>
            <person name="Shu S."/>
            <person name="Boston L."/>
            <person name="Williams M."/>
            <person name="Peterson D."/>
            <person name="Mcgee K."/>
            <person name="Jones D."/>
            <person name="Wendel J."/>
            <person name="Stelly D."/>
            <person name="Grimwood J."/>
            <person name="Schmutz J."/>
        </authorList>
    </citation>
    <scope>NUCLEOTIDE SEQUENCE [LARGE SCALE GENOMIC DNA]</scope>
    <source>
        <strain evidence="2">1808015.09</strain>
    </source>
</reference>
<keyword evidence="3" id="KW-1185">Reference proteome</keyword>
<gene>
    <name evidence="2" type="ORF">ES288_A11G272600v1</name>
</gene>
<evidence type="ECO:0000256" key="1">
    <source>
        <dbReference type="SAM" id="Phobius"/>
    </source>
</evidence>
<dbReference type="EMBL" id="CM017698">
    <property type="protein sequence ID" value="TYG95497.1"/>
    <property type="molecule type" value="Genomic_DNA"/>
</dbReference>
<proteinExistence type="predicted"/>
<accession>A0A5D2EQH2</accession>
<protein>
    <submittedName>
        <fullName evidence="2">Uncharacterized protein</fullName>
    </submittedName>
</protein>
<dbReference type="AlphaFoldDB" id="A0A5D2EQH2"/>
<sequence>EKRRKSAVLFLSPNSLFFLDSFFFLSHSQPVLLFLSPDSLFFPNSLFFLSLSQPVLLFYTRKSSQLVTLFYFSIYSLIFRNPKHLVSRCLATLPSNELSLSKYERFFACQEAPRKGTHCSHNYEEFGIMSMQVIISLPLILQITSVRWLPITTKKHPML</sequence>
<keyword evidence="1" id="KW-0812">Transmembrane</keyword>
<feature type="transmembrane region" description="Helical" evidence="1">
    <location>
        <begin position="40"/>
        <end position="59"/>
    </location>
</feature>
<feature type="transmembrane region" description="Helical" evidence="1">
    <location>
        <begin position="7"/>
        <end position="28"/>
    </location>
</feature>
<name>A0A5D2EQH2_GOSDA</name>
<feature type="non-terminal residue" evidence="2">
    <location>
        <position position="1"/>
    </location>
</feature>